<comment type="similarity">
    <text evidence="2">Belongs to the UQCRH/QCR6 family.</text>
</comment>
<accession>A0A2T3AWZ9</accession>
<evidence type="ECO:0000256" key="3">
    <source>
        <dbReference type="ARBA" id="ARBA00022448"/>
    </source>
</evidence>
<dbReference type="SUPFAM" id="SSF81531">
    <property type="entry name" value="Non-heme 11 kDa protein of cytochrome bc1 complex (Ubiquinol-cytochrome c reductase)"/>
    <property type="match status" value="1"/>
</dbReference>
<evidence type="ECO:0000256" key="2">
    <source>
        <dbReference type="ARBA" id="ARBA00006498"/>
    </source>
</evidence>
<evidence type="ECO:0000256" key="11">
    <source>
        <dbReference type="SAM" id="MobiDB-lite"/>
    </source>
</evidence>
<feature type="compositionally biased region" description="Basic and acidic residues" evidence="11">
    <location>
        <begin position="38"/>
        <end position="54"/>
    </location>
</feature>
<keyword evidence="3" id="KW-0813">Transport</keyword>
<name>A0A2T3AWZ9_AMORE</name>
<dbReference type="RefSeq" id="XP_024719195.1">
    <property type="nucleotide sequence ID" value="XM_024862856.1"/>
</dbReference>
<evidence type="ECO:0000256" key="1">
    <source>
        <dbReference type="ARBA" id="ARBA00004137"/>
    </source>
</evidence>
<evidence type="ECO:0000256" key="10">
    <source>
        <dbReference type="ARBA" id="ARBA00044246"/>
    </source>
</evidence>
<dbReference type="GO" id="GO:0006122">
    <property type="term" value="P:mitochondrial electron transport, ubiquinol to cytochrome c"/>
    <property type="evidence" value="ECO:0007669"/>
    <property type="project" value="InterPro"/>
</dbReference>
<feature type="compositionally biased region" description="Basic and acidic residues" evidence="11">
    <location>
        <begin position="71"/>
        <end position="89"/>
    </location>
</feature>
<dbReference type="InterPro" id="IPR036811">
    <property type="entry name" value="Ubol_cytC_Rdtase_hinge_dom_sf"/>
</dbReference>
<evidence type="ECO:0000256" key="8">
    <source>
        <dbReference type="ARBA" id="ARBA00023136"/>
    </source>
</evidence>
<organism evidence="13 14">
    <name type="scientific">Amorphotheca resinae ATCC 22711</name>
    <dbReference type="NCBI Taxonomy" id="857342"/>
    <lineage>
        <taxon>Eukaryota</taxon>
        <taxon>Fungi</taxon>
        <taxon>Dikarya</taxon>
        <taxon>Ascomycota</taxon>
        <taxon>Pezizomycotina</taxon>
        <taxon>Leotiomycetes</taxon>
        <taxon>Helotiales</taxon>
        <taxon>Amorphothecaceae</taxon>
        <taxon>Amorphotheca</taxon>
    </lineage>
</organism>
<keyword evidence="6" id="KW-0249">Electron transport</keyword>
<dbReference type="InterPro" id="IPR003422">
    <property type="entry name" value="Cyt_b-c1_6"/>
</dbReference>
<dbReference type="GeneID" id="36570937"/>
<dbReference type="GO" id="GO:0005743">
    <property type="term" value="C:mitochondrial inner membrane"/>
    <property type="evidence" value="ECO:0007669"/>
    <property type="project" value="UniProtKB-SubCell"/>
</dbReference>
<dbReference type="PANTHER" id="PTHR15336">
    <property type="entry name" value="UBIQUINOL-CYTOCHROME C REDUCTASE COMPLEX 7.8 KDA PROTEIN"/>
    <property type="match status" value="1"/>
</dbReference>
<feature type="domain" description="Ubiquinol-cytochrome C reductase hinge" evidence="12">
    <location>
        <begin position="72"/>
        <end position="142"/>
    </location>
</feature>
<gene>
    <name evidence="13" type="ORF">M430DRAFT_143941</name>
</gene>
<keyword evidence="4" id="KW-0679">Respiratory chain</keyword>
<dbReference type="Proteomes" id="UP000241818">
    <property type="component" value="Unassembled WGS sequence"/>
</dbReference>
<dbReference type="PANTHER" id="PTHR15336:SF0">
    <property type="entry name" value="CYTOCHROME B-C1 COMPLEX SUBUNIT 6, MITOCHONDRIAL"/>
    <property type="match status" value="1"/>
</dbReference>
<feature type="region of interest" description="Disordered" evidence="11">
    <location>
        <begin position="24"/>
        <end position="89"/>
    </location>
</feature>
<evidence type="ECO:0000313" key="14">
    <source>
        <dbReference type="Proteomes" id="UP000241818"/>
    </source>
</evidence>
<keyword evidence="8" id="KW-0472">Membrane</keyword>
<evidence type="ECO:0000313" key="13">
    <source>
        <dbReference type="EMBL" id="PSS13204.1"/>
    </source>
</evidence>
<dbReference type="Pfam" id="PF02320">
    <property type="entry name" value="UCR_hinge"/>
    <property type="match status" value="1"/>
</dbReference>
<reference evidence="13 14" key="1">
    <citation type="journal article" date="2018" name="New Phytol.">
        <title>Comparative genomics and transcriptomics depict ericoid mycorrhizal fungi as versatile saprotrophs and plant mutualists.</title>
        <authorList>
            <person name="Martino E."/>
            <person name="Morin E."/>
            <person name="Grelet G.A."/>
            <person name="Kuo A."/>
            <person name="Kohler A."/>
            <person name="Daghino S."/>
            <person name="Barry K.W."/>
            <person name="Cichocki N."/>
            <person name="Clum A."/>
            <person name="Dockter R.B."/>
            <person name="Hainaut M."/>
            <person name="Kuo R.C."/>
            <person name="LaButti K."/>
            <person name="Lindahl B.D."/>
            <person name="Lindquist E.A."/>
            <person name="Lipzen A."/>
            <person name="Khouja H.R."/>
            <person name="Magnuson J."/>
            <person name="Murat C."/>
            <person name="Ohm R.A."/>
            <person name="Singer S.W."/>
            <person name="Spatafora J.W."/>
            <person name="Wang M."/>
            <person name="Veneault-Fourrey C."/>
            <person name="Henrissat B."/>
            <person name="Grigoriev I.V."/>
            <person name="Martin F.M."/>
            <person name="Perotto S."/>
        </authorList>
    </citation>
    <scope>NUCLEOTIDE SEQUENCE [LARGE SCALE GENOMIC DNA]</scope>
    <source>
        <strain evidence="13 14">ATCC 22711</strain>
    </source>
</reference>
<proteinExistence type="inferred from homology"/>
<dbReference type="InParanoid" id="A0A2T3AWZ9"/>
<dbReference type="OrthoDB" id="405848at2759"/>
<comment type="subcellular location">
    <subcellularLocation>
        <location evidence="1">Mitochondrion inner membrane</location>
        <topology evidence="1">Peripheral membrane protein</topology>
        <orientation evidence="1">Intermembrane side</orientation>
    </subcellularLocation>
</comment>
<dbReference type="AlphaFoldDB" id="A0A2T3AWZ9"/>
<dbReference type="STRING" id="857342.A0A2T3AWZ9"/>
<evidence type="ECO:0000256" key="5">
    <source>
        <dbReference type="ARBA" id="ARBA00022792"/>
    </source>
</evidence>
<evidence type="ECO:0000256" key="4">
    <source>
        <dbReference type="ARBA" id="ARBA00022660"/>
    </source>
</evidence>
<dbReference type="Gene3D" id="1.10.287.20">
    <property type="entry name" value="Ubiquinol-cytochrome C reductase hinge domain"/>
    <property type="match status" value="1"/>
</dbReference>
<keyword evidence="5" id="KW-0999">Mitochondrion inner membrane</keyword>
<dbReference type="EMBL" id="KZ679014">
    <property type="protein sequence ID" value="PSS13204.1"/>
    <property type="molecule type" value="Genomic_DNA"/>
</dbReference>
<keyword evidence="7" id="KW-0496">Mitochondrion</keyword>
<keyword evidence="14" id="KW-1185">Reference proteome</keyword>
<protein>
    <recommendedName>
        <fullName evidence="9">Cytochrome b-c1 complex subunit 6, mitochondrial</fullName>
    </recommendedName>
    <alternativeName>
        <fullName evidence="10">Complex III subunit 6</fullName>
    </alternativeName>
</protein>
<feature type="compositionally biased region" description="Acidic residues" evidence="11">
    <location>
        <begin position="55"/>
        <end position="70"/>
    </location>
</feature>
<evidence type="ECO:0000256" key="6">
    <source>
        <dbReference type="ARBA" id="ARBA00022982"/>
    </source>
</evidence>
<dbReference type="InterPro" id="IPR023184">
    <property type="entry name" value="Ubol_cytC_Rdtase_hinge_dom"/>
</dbReference>
<sequence>MGFFDTLSDLVAAAAPWSAVEAEAVSDATTEAPAQSEAEVKEASTDSAEEAKEEQSEEEPEAEEEEEEEMVDPKEKFEEECKESKECAPAKHHFDECVERVTSASNDSNDKKHPNEDCVEEFFHLAHCASECAAPKLWAALK</sequence>
<evidence type="ECO:0000256" key="7">
    <source>
        <dbReference type="ARBA" id="ARBA00023128"/>
    </source>
</evidence>
<feature type="non-terminal residue" evidence="13">
    <location>
        <position position="1"/>
    </location>
</feature>
<evidence type="ECO:0000256" key="9">
    <source>
        <dbReference type="ARBA" id="ARBA00044155"/>
    </source>
</evidence>
<evidence type="ECO:0000259" key="12">
    <source>
        <dbReference type="Pfam" id="PF02320"/>
    </source>
</evidence>
<dbReference type="FunFam" id="1.10.287.20:FF:000003">
    <property type="entry name" value="Cytochrome b-c1 complex subunit 6"/>
    <property type="match status" value="1"/>
</dbReference>